<evidence type="ECO:0000313" key="1">
    <source>
        <dbReference type="EMBL" id="ONM45431.1"/>
    </source>
</evidence>
<dbReference type="EMBL" id="MUBC01000004">
    <property type="protein sequence ID" value="ONM45431.1"/>
    <property type="molecule type" value="Genomic_DNA"/>
</dbReference>
<protein>
    <submittedName>
        <fullName evidence="1">Uncharacterized protein</fullName>
    </submittedName>
</protein>
<organism evidence="1 2">
    <name type="scientific">Halopseudomonas pachastrellae</name>
    <dbReference type="NCBI Taxonomy" id="254161"/>
    <lineage>
        <taxon>Bacteria</taxon>
        <taxon>Pseudomonadati</taxon>
        <taxon>Pseudomonadota</taxon>
        <taxon>Gammaproteobacteria</taxon>
        <taxon>Pseudomonadales</taxon>
        <taxon>Pseudomonadaceae</taxon>
        <taxon>Halopseudomonas</taxon>
    </lineage>
</organism>
<proteinExistence type="predicted"/>
<reference evidence="1 2" key="1">
    <citation type="submission" date="2017-01" db="EMBL/GenBank/DDBJ databases">
        <title>Draft genome sequence of Pseudomonas pachastrellae type strain CCUG 46540T from a deep sea.</title>
        <authorList>
            <person name="Gomila M."/>
            <person name="Mulet M."/>
            <person name="Lalucat J."/>
            <person name="Garcia-Valdes E."/>
        </authorList>
    </citation>
    <scope>NUCLEOTIDE SEQUENCE [LARGE SCALE GENOMIC DNA]</scope>
    <source>
        <strain evidence="1 2">CCUG 46540</strain>
    </source>
</reference>
<evidence type="ECO:0000313" key="2">
    <source>
        <dbReference type="Proteomes" id="UP000242847"/>
    </source>
</evidence>
<keyword evidence="2" id="KW-1185">Reference proteome</keyword>
<dbReference type="STRING" id="254161.SAMN05216256_101128"/>
<dbReference type="Proteomes" id="UP000242847">
    <property type="component" value="Unassembled WGS sequence"/>
</dbReference>
<dbReference type="RefSeq" id="WP_083724601.1">
    <property type="nucleotide sequence ID" value="NZ_FOUD01000001.1"/>
</dbReference>
<sequence length="116" mass="13693">MDELTAINGKRPPSWDEMEQHIQAIKSGLEQWEQSCAMQLPSEQDKREFLVTISMLYERITSLQNSYYDLIDDVLRGHDMRKSRPDAFPLDPAYDKAIQIMKSLPDVKKKWLRHKK</sequence>
<comment type="caution">
    <text evidence="1">The sequence shown here is derived from an EMBL/GenBank/DDBJ whole genome shotgun (WGS) entry which is preliminary data.</text>
</comment>
<gene>
    <name evidence="1" type="ORF">BXT89_03135</name>
</gene>
<accession>A0A1S8DKC8</accession>
<dbReference type="AlphaFoldDB" id="A0A1S8DKC8"/>
<name>A0A1S8DKC8_9GAMM</name>